<dbReference type="EMBL" id="CP001687">
    <property type="protein sequence ID" value="ACV12005.1"/>
    <property type="molecule type" value="Genomic_DNA"/>
</dbReference>
<organism evidence="2 3">
    <name type="scientific">Halorhabdus utahensis (strain DSM 12940 / JCM 11049 / AX-2)</name>
    <dbReference type="NCBI Taxonomy" id="519442"/>
    <lineage>
        <taxon>Archaea</taxon>
        <taxon>Methanobacteriati</taxon>
        <taxon>Methanobacteriota</taxon>
        <taxon>Stenosarchaea group</taxon>
        <taxon>Halobacteria</taxon>
        <taxon>Halobacteriales</taxon>
        <taxon>Haloarculaceae</taxon>
        <taxon>Halorhabdus</taxon>
    </lineage>
</organism>
<keyword evidence="1" id="KW-0472">Membrane</keyword>
<feature type="transmembrane region" description="Helical" evidence="1">
    <location>
        <begin position="22"/>
        <end position="41"/>
    </location>
</feature>
<dbReference type="STRING" id="519442.Huta_1835"/>
<dbReference type="KEGG" id="hut:Huta_1835"/>
<keyword evidence="1" id="KW-0812">Transmembrane</keyword>
<dbReference type="AlphaFoldDB" id="C7NSB8"/>
<dbReference type="Proteomes" id="UP000002071">
    <property type="component" value="Chromosome"/>
</dbReference>
<name>C7NSB8_HALUD</name>
<keyword evidence="1" id="KW-1133">Transmembrane helix</keyword>
<dbReference type="eggNOG" id="arCOG11363">
    <property type="taxonomic scope" value="Archaea"/>
</dbReference>
<accession>C7NSB8</accession>
<proteinExistence type="predicted"/>
<keyword evidence="3" id="KW-1185">Reference proteome</keyword>
<reference evidence="2 3" key="1">
    <citation type="journal article" date="2009" name="Stand. Genomic Sci.">
        <title>Complete genome sequence of Halorhabdus utahensis type strain (AX-2).</title>
        <authorList>
            <person name="Anderson I."/>
            <person name="Tindall B.J."/>
            <person name="Pomrenke H."/>
            <person name="Goker M."/>
            <person name="Lapidus A."/>
            <person name="Nolan M."/>
            <person name="Copeland A."/>
            <person name="Glavina Del Rio T."/>
            <person name="Chen F."/>
            <person name="Tice H."/>
            <person name="Cheng J.F."/>
            <person name="Lucas S."/>
            <person name="Chertkov O."/>
            <person name="Bruce D."/>
            <person name="Brettin T."/>
            <person name="Detter J.C."/>
            <person name="Han C."/>
            <person name="Goodwin L."/>
            <person name="Land M."/>
            <person name="Hauser L."/>
            <person name="Chang Y.J."/>
            <person name="Jeffries C.D."/>
            <person name="Pitluck S."/>
            <person name="Pati A."/>
            <person name="Mavromatis K."/>
            <person name="Ivanova N."/>
            <person name="Ovchinnikova G."/>
            <person name="Chen A."/>
            <person name="Palaniappan K."/>
            <person name="Chain P."/>
            <person name="Rohde M."/>
            <person name="Bristow J."/>
            <person name="Eisen J.A."/>
            <person name="Markowitz V."/>
            <person name="Hugenholtz P."/>
            <person name="Kyrpides N.C."/>
            <person name="Klenk H.P."/>
        </authorList>
    </citation>
    <scope>NUCLEOTIDE SEQUENCE [LARGE SCALE GENOMIC DNA]</scope>
    <source>
        <strain evidence="3">DSM 12940 / JCM 11049 / AX-2</strain>
    </source>
</reference>
<evidence type="ECO:0000313" key="2">
    <source>
        <dbReference type="EMBL" id="ACV12005.1"/>
    </source>
</evidence>
<protein>
    <submittedName>
        <fullName evidence="2">Uncharacterized protein</fullName>
    </submittedName>
</protein>
<dbReference type="InterPro" id="IPR057181">
    <property type="entry name" value="DUF7859"/>
</dbReference>
<evidence type="ECO:0000313" key="3">
    <source>
        <dbReference type="Proteomes" id="UP000002071"/>
    </source>
</evidence>
<evidence type="ECO:0000256" key="1">
    <source>
        <dbReference type="SAM" id="Phobius"/>
    </source>
</evidence>
<dbReference type="HOGENOM" id="CLU_202927_0_0_2"/>
<sequence length="59" mass="6550">MTTNDETSIIAEMKPRVMVDPVLVGIVVVVLAFVFFVYLFVRRIATGFSQGMREGKRGG</sequence>
<gene>
    <name evidence="2" type="ordered locus">Huta_1835</name>
</gene>
<dbReference type="Pfam" id="PF25258">
    <property type="entry name" value="DUF7859"/>
    <property type="match status" value="1"/>
</dbReference>